<name>A0A4C1XRV6_EUMVA</name>
<gene>
    <name evidence="1" type="ORF">EVAR_41360_1</name>
</gene>
<organism evidence="1 2">
    <name type="scientific">Eumeta variegata</name>
    <name type="common">Bagworm moth</name>
    <name type="synonym">Eumeta japonica</name>
    <dbReference type="NCBI Taxonomy" id="151549"/>
    <lineage>
        <taxon>Eukaryota</taxon>
        <taxon>Metazoa</taxon>
        <taxon>Ecdysozoa</taxon>
        <taxon>Arthropoda</taxon>
        <taxon>Hexapoda</taxon>
        <taxon>Insecta</taxon>
        <taxon>Pterygota</taxon>
        <taxon>Neoptera</taxon>
        <taxon>Endopterygota</taxon>
        <taxon>Lepidoptera</taxon>
        <taxon>Glossata</taxon>
        <taxon>Ditrysia</taxon>
        <taxon>Tineoidea</taxon>
        <taxon>Psychidae</taxon>
        <taxon>Oiketicinae</taxon>
        <taxon>Eumeta</taxon>
    </lineage>
</organism>
<proteinExistence type="predicted"/>
<protein>
    <submittedName>
        <fullName evidence="1">Uncharacterized protein</fullName>
    </submittedName>
</protein>
<keyword evidence="2" id="KW-1185">Reference proteome</keyword>
<sequence length="153" mass="17521">MMYGDPAAESSRWLVFTRQYGIISVHKRRSGPCDAIKLSCPSWLDLRRYRHLLSLDNIVSPLKCCVTLAFDSFRCTQFGCNTGELLIYHTLAEGKRQVTGFAVRCSFSSSEQEFRWPLPLHDPIRPLTTSFSMHQPSPLPSYILFLPKKSEAY</sequence>
<dbReference type="Proteomes" id="UP000299102">
    <property type="component" value="Unassembled WGS sequence"/>
</dbReference>
<comment type="caution">
    <text evidence="1">The sequence shown here is derived from an EMBL/GenBank/DDBJ whole genome shotgun (WGS) entry which is preliminary data.</text>
</comment>
<dbReference type="AlphaFoldDB" id="A0A4C1XRV6"/>
<accession>A0A4C1XRV6</accession>
<dbReference type="EMBL" id="BGZK01000914">
    <property type="protein sequence ID" value="GBP64945.1"/>
    <property type="molecule type" value="Genomic_DNA"/>
</dbReference>
<reference evidence="1 2" key="1">
    <citation type="journal article" date="2019" name="Commun. Biol.">
        <title>The bagworm genome reveals a unique fibroin gene that provides high tensile strength.</title>
        <authorList>
            <person name="Kono N."/>
            <person name="Nakamura H."/>
            <person name="Ohtoshi R."/>
            <person name="Tomita M."/>
            <person name="Numata K."/>
            <person name="Arakawa K."/>
        </authorList>
    </citation>
    <scope>NUCLEOTIDE SEQUENCE [LARGE SCALE GENOMIC DNA]</scope>
</reference>
<evidence type="ECO:0000313" key="2">
    <source>
        <dbReference type="Proteomes" id="UP000299102"/>
    </source>
</evidence>
<evidence type="ECO:0000313" key="1">
    <source>
        <dbReference type="EMBL" id="GBP64945.1"/>
    </source>
</evidence>